<reference evidence="2" key="1">
    <citation type="submission" date="2022-11" db="EMBL/GenBank/DDBJ databases">
        <title>Marinomonas sp. nov., isolated from marine algae.</title>
        <authorList>
            <person name="Choi D.G."/>
            <person name="Kim J.M."/>
            <person name="Lee J.K."/>
            <person name="Baek J.H."/>
            <person name="Jeon C.O."/>
        </authorList>
    </citation>
    <scope>NUCLEOTIDE SEQUENCE</scope>
    <source>
        <strain evidence="2">KJ51-3</strain>
    </source>
</reference>
<dbReference type="HAMAP" id="MF_00775">
    <property type="entry name" value="UPF0311"/>
    <property type="match status" value="1"/>
</dbReference>
<dbReference type="Proteomes" id="UP001431181">
    <property type="component" value="Unassembled WGS sequence"/>
</dbReference>
<dbReference type="PANTHER" id="PTHR37315:SF1">
    <property type="entry name" value="UPF0311 PROTEIN BLR7842"/>
    <property type="match status" value="1"/>
</dbReference>
<dbReference type="EMBL" id="JAPEUL010000009">
    <property type="protein sequence ID" value="MCW4630578.1"/>
    <property type="molecule type" value="Genomic_DNA"/>
</dbReference>
<sequence>MQHAPELKFFATLQVEVAVPQEIGHTLHGERRIIPILGGKVTGEGWQGKVLGGGADYQVIVSPRMTHLDARYAIETDQGERIYIHNDAIRVASEDVTQKIKNGEVVDPKDVYFRCVPKFETSAERFQWITERVFIGVGVRKPDLVEVTLFEVC</sequence>
<dbReference type="Pfam" id="PF11578">
    <property type="entry name" value="DUF3237"/>
    <property type="match status" value="1"/>
</dbReference>
<accession>A0ABT3KJ46</accession>
<gene>
    <name evidence="2" type="ORF">ONZ52_17225</name>
</gene>
<evidence type="ECO:0000313" key="2">
    <source>
        <dbReference type="EMBL" id="MCW4630578.1"/>
    </source>
</evidence>
<comment type="caution">
    <text evidence="2">The sequence shown here is derived from an EMBL/GenBank/DDBJ whole genome shotgun (WGS) entry which is preliminary data.</text>
</comment>
<name>A0ABT3KJ46_9GAMM</name>
<comment type="similarity">
    <text evidence="1">Belongs to the UPF0311 family.</text>
</comment>
<dbReference type="RefSeq" id="WP_265219921.1">
    <property type="nucleotide sequence ID" value="NZ_JAPEUL010000009.1"/>
</dbReference>
<dbReference type="InterPro" id="IPR020915">
    <property type="entry name" value="UPF0311"/>
</dbReference>
<organism evidence="2 3">
    <name type="scientific">Marinomonas rhodophyticola</name>
    <dbReference type="NCBI Taxonomy" id="2992803"/>
    <lineage>
        <taxon>Bacteria</taxon>
        <taxon>Pseudomonadati</taxon>
        <taxon>Pseudomonadota</taxon>
        <taxon>Gammaproteobacteria</taxon>
        <taxon>Oceanospirillales</taxon>
        <taxon>Oceanospirillaceae</taxon>
        <taxon>Marinomonas</taxon>
    </lineage>
</organism>
<keyword evidence="3" id="KW-1185">Reference proteome</keyword>
<dbReference type="PANTHER" id="PTHR37315">
    <property type="entry name" value="UPF0311 PROTEIN BLR7842"/>
    <property type="match status" value="1"/>
</dbReference>
<dbReference type="Gene3D" id="2.40.160.20">
    <property type="match status" value="1"/>
</dbReference>
<evidence type="ECO:0000313" key="3">
    <source>
        <dbReference type="Proteomes" id="UP001431181"/>
    </source>
</evidence>
<evidence type="ECO:0000256" key="1">
    <source>
        <dbReference type="HAMAP-Rule" id="MF_00775"/>
    </source>
</evidence>
<proteinExistence type="inferred from homology"/>
<protein>
    <recommendedName>
        <fullName evidence="1">UPF0311 protein ONZ52_17225</fullName>
    </recommendedName>
</protein>